<protein>
    <submittedName>
        <fullName evidence="3">Hypothetical_protein</fullName>
    </submittedName>
</protein>
<comment type="caution">
    <text evidence="2">The sequence shown here is derived from an EMBL/GenBank/DDBJ whole genome shotgun (WGS) entry which is preliminary data.</text>
</comment>
<reference evidence="2" key="1">
    <citation type="submission" date="2023-06" db="EMBL/GenBank/DDBJ databases">
        <authorList>
            <person name="Kurt Z."/>
        </authorList>
    </citation>
    <scope>NUCLEOTIDE SEQUENCE</scope>
</reference>
<keyword evidence="1" id="KW-1133">Transmembrane helix</keyword>
<accession>A0AA86TXB2</accession>
<evidence type="ECO:0000256" key="1">
    <source>
        <dbReference type="SAM" id="Phobius"/>
    </source>
</evidence>
<evidence type="ECO:0000313" key="2">
    <source>
        <dbReference type="EMBL" id="CAI9932935.1"/>
    </source>
</evidence>
<dbReference type="EMBL" id="CAXDID020000004">
    <property type="protein sequence ID" value="CAL5972939.1"/>
    <property type="molecule type" value="Genomic_DNA"/>
</dbReference>
<feature type="transmembrane region" description="Helical" evidence="1">
    <location>
        <begin position="6"/>
        <end position="25"/>
    </location>
</feature>
<evidence type="ECO:0000313" key="4">
    <source>
        <dbReference type="Proteomes" id="UP001642409"/>
    </source>
</evidence>
<keyword evidence="1" id="KW-0812">Transmembrane</keyword>
<keyword evidence="4" id="KW-1185">Reference proteome</keyword>
<dbReference type="Proteomes" id="UP001642409">
    <property type="component" value="Unassembled WGS sequence"/>
</dbReference>
<keyword evidence="1" id="KW-0472">Membrane</keyword>
<dbReference type="AlphaFoldDB" id="A0AA86TXB2"/>
<sequence>MQIVISFIICGVGILTSLTLFRFELINNIKYTSQLKYNTFGTVFQGQCEHREAPNKQTSEGGHIVSQEAPLKDNFLQHMHLGPAKPAAVLQTHEVIEPVACGRHEHPVSLKKLSELMVSHGLH</sequence>
<name>A0AA86TXB2_9EUKA</name>
<evidence type="ECO:0000313" key="3">
    <source>
        <dbReference type="EMBL" id="CAL5972939.1"/>
    </source>
</evidence>
<proteinExistence type="predicted"/>
<organism evidence="2">
    <name type="scientific">Hexamita inflata</name>
    <dbReference type="NCBI Taxonomy" id="28002"/>
    <lineage>
        <taxon>Eukaryota</taxon>
        <taxon>Metamonada</taxon>
        <taxon>Diplomonadida</taxon>
        <taxon>Hexamitidae</taxon>
        <taxon>Hexamitinae</taxon>
        <taxon>Hexamita</taxon>
    </lineage>
</organism>
<dbReference type="EMBL" id="CATOUU010000531">
    <property type="protein sequence ID" value="CAI9932935.1"/>
    <property type="molecule type" value="Genomic_DNA"/>
</dbReference>
<gene>
    <name evidence="2" type="ORF">HINF_LOCUS20580</name>
    <name evidence="3" type="ORF">HINF_LOCUS2126</name>
</gene>
<reference evidence="3 4" key="2">
    <citation type="submission" date="2024-07" db="EMBL/GenBank/DDBJ databases">
        <authorList>
            <person name="Akdeniz Z."/>
        </authorList>
    </citation>
    <scope>NUCLEOTIDE SEQUENCE [LARGE SCALE GENOMIC DNA]</scope>
</reference>